<gene>
    <name evidence="1" type="ORF">J4Q44_G00016870</name>
</gene>
<comment type="caution">
    <text evidence="1">The sequence shown here is derived from an EMBL/GenBank/DDBJ whole genome shotgun (WGS) entry which is preliminary data.</text>
</comment>
<evidence type="ECO:0000313" key="2">
    <source>
        <dbReference type="Proteomes" id="UP001356427"/>
    </source>
</evidence>
<reference evidence="1 2" key="1">
    <citation type="submission" date="2021-04" db="EMBL/GenBank/DDBJ databases">
        <authorList>
            <person name="De Guttry C."/>
            <person name="Zahm M."/>
            <person name="Klopp C."/>
            <person name="Cabau C."/>
            <person name="Louis A."/>
            <person name="Berthelot C."/>
            <person name="Parey E."/>
            <person name="Roest Crollius H."/>
            <person name="Montfort J."/>
            <person name="Robinson-Rechavi M."/>
            <person name="Bucao C."/>
            <person name="Bouchez O."/>
            <person name="Gislard M."/>
            <person name="Lluch J."/>
            <person name="Milhes M."/>
            <person name="Lampietro C."/>
            <person name="Lopez Roques C."/>
            <person name="Donnadieu C."/>
            <person name="Braasch I."/>
            <person name="Desvignes T."/>
            <person name="Postlethwait J."/>
            <person name="Bobe J."/>
            <person name="Wedekind C."/>
            <person name="Guiguen Y."/>
        </authorList>
    </citation>
    <scope>NUCLEOTIDE SEQUENCE [LARGE SCALE GENOMIC DNA]</scope>
    <source>
        <strain evidence="1">Cs_M1</strain>
        <tissue evidence="1">Blood</tissue>
    </source>
</reference>
<sequence>MAKTAAERQRFASSSIHNADPPSCFVVAARQIAYRDVSCMCTVHNKKLECQCFNTQHFTFTPKVTSVVSQREVDWANPDICGKWCVAKYDDDFYPRIILATDESHVQVKCMYCAGPNRYFWPLLDDILWYPFEDILEHIDPPKPVTSRHMEIQKEVWARLSQ</sequence>
<dbReference type="EMBL" id="JAGTTL010000002">
    <property type="protein sequence ID" value="KAK6326043.1"/>
    <property type="molecule type" value="Genomic_DNA"/>
</dbReference>
<evidence type="ECO:0000313" key="1">
    <source>
        <dbReference type="EMBL" id="KAK6326043.1"/>
    </source>
</evidence>
<dbReference type="AlphaFoldDB" id="A0AAN8R6N2"/>
<name>A0AAN8R6N2_9TELE</name>
<keyword evidence="2" id="KW-1185">Reference proteome</keyword>
<dbReference type="Proteomes" id="UP001356427">
    <property type="component" value="Unassembled WGS sequence"/>
</dbReference>
<accession>A0AAN8R6N2</accession>
<proteinExistence type="predicted"/>
<protein>
    <submittedName>
        <fullName evidence="1">Uncharacterized protein</fullName>
    </submittedName>
</protein>
<organism evidence="1 2">
    <name type="scientific">Coregonus suidteri</name>
    <dbReference type="NCBI Taxonomy" id="861788"/>
    <lineage>
        <taxon>Eukaryota</taxon>
        <taxon>Metazoa</taxon>
        <taxon>Chordata</taxon>
        <taxon>Craniata</taxon>
        <taxon>Vertebrata</taxon>
        <taxon>Euteleostomi</taxon>
        <taxon>Actinopterygii</taxon>
        <taxon>Neopterygii</taxon>
        <taxon>Teleostei</taxon>
        <taxon>Protacanthopterygii</taxon>
        <taxon>Salmoniformes</taxon>
        <taxon>Salmonidae</taxon>
        <taxon>Coregoninae</taxon>
        <taxon>Coregonus</taxon>
    </lineage>
</organism>